<feature type="region of interest" description="Disordered" evidence="1">
    <location>
        <begin position="176"/>
        <end position="212"/>
    </location>
</feature>
<feature type="compositionally biased region" description="Polar residues" evidence="1">
    <location>
        <begin position="194"/>
        <end position="212"/>
    </location>
</feature>
<evidence type="ECO:0000313" key="2">
    <source>
        <dbReference type="EMBL" id="KAL3099507.1"/>
    </source>
</evidence>
<proteinExistence type="predicted"/>
<name>A0ABD2K9I6_HETSC</name>
<accession>A0ABD2K9I6</accession>
<gene>
    <name evidence="2" type="ORF">niasHS_002962</name>
</gene>
<protein>
    <submittedName>
        <fullName evidence="2">Uncharacterized protein</fullName>
    </submittedName>
</protein>
<evidence type="ECO:0000256" key="1">
    <source>
        <dbReference type="SAM" id="MobiDB-lite"/>
    </source>
</evidence>
<sequence>MIIEFYCDDSDLIDISTDKNGKFEMLLEEQNANIFKNCINGKNIFIAFTKKNKSAADEKKNGKLKKVPKDAEEIKQSEANEITEKFFVKIHSPTLLKFGEETFTNEQIRKKFDVLFESKHKIFFANESDENKFVIDFENKSVEINGQITENVTEKQIMSNTTPIINMFTNDELDDSASEYDTSSTSFRSKELTKNASKATTSSVDDGPETPTSIRQILANDALAAQSGSPVKKVRKALKKINIFRKKQKDKL</sequence>
<comment type="caution">
    <text evidence="2">The sequence shown here is derived from an EMBL/GenBank/DDBJ whole genome shotgun (WGS) entry which is preliminary data.</text>
</comment>
<keyword evidence="3" id="KW-1185">Reference proteome</keyword>
<dbReference type="AlphaFoldDB" id="A0ABD2K9I6"/>
<organism evidence="2 3">
    <name type="scientific">Heterodera schachtii</name>
    <name type="common">Sugarbeet cyst nematode worm</name>
    <name type="synonym">Tylenchus schachtii</name>
    <dbReference type="NCBI Taxonomy" id="97005"/>
    <lineage>
        <taxon>Eukaryota</taxon>
        <taxon>Metazoa</taxon>
        <taxon>Ecdysozoa</taxon>
        <taxon>Nematoda</taxon>
        <taxon>Chromadorea</taxon>
        <taxon>Rhabditida</taxon>
        <taxon>Tylenchina</taxon>
        <taxon>Tylenchomorpha</taxon>
        <taxon>Tylenchoidea</taxon>
        <taxon>Heteroderidae</taxon>
        <taxon>Heteroderinae</taxon>
        <taxon>Heterodera</taxon>
    </lineage>
</organism>
<dbReference type="EMBL" id="JBICCN010000039">
    <property type="protein sequence ID" value="KAL3099507.1"/>
    <property type="molecule type" value="Genomic_DNA"/>
</dbReference>
<evidence type="ECO:0000313" key="3">
    <source>
        <dbReference type="Proteomes" id="UP001620645"/>
    </source>
</evidence>
<dbReference type="Proteomes" id="UP001620645">
    <property type="component" value="Unassembled WGS sequence"/>
</dbReference>
<reference evidence="2 3" key="1">
    <citation type="submission" date="2024-10" db="EMBL/GenBank/DDBJ databases">
        <authorList>
            <person name="Kim D."/>
        </authorList>
    </citation>
    <scope>NUCLEOTIDE SEQUENCE [LARGE SCALE GENOMIC DNA]</scope>
    <source>
        <strain evidence="2">Taebaek</strain>
    </source>
</reference>